<dbReference type="InterPro" id="IPR012918">
    <property type="entry name" value="RTP801-like"/>
</dbReference>
<dbReference type="GO" id="GO:0006950">
    <property type="term" value="P:response to stress"/>
    <property type="evidence" value="ECO:0007669"/>
    <property type="project" value="UniProtKB-ARBA"/>
</dbReference>
<dbReference type="GO" id="GO:0009968">
    <property type="term" value="P:negative regulation of signal transduction"/>
    <property type="evidence" value="ECO:0007669"/>
    <property type="project" value="InterPro"/>
</dbReference>
<evidence type="ECO:0000256" key="2">
    <source>
        <dbReference type="ARBA" id="ARBA00010670"/>
    </source>
</evidence>
<comment type="similarity">
    <text evidence="2">Belongs to the DDIT4 family.</text>
</comment>
<proteinExistence type="inferred from homology"/>
<dbReference type="AlphaFoldDB" id="F6R579"/>
<dbReference type="PANTHER" id="PTHR12478:SF16">
    <property type="entry name" value="PROTEIN CHARYBDE-RELATED"/>
    <property type="match status" value="1"/>
</dbReference>
<dbReference type="KEGG" id="cin:100186509"/>
<comment type="function">
    <text evidence="5">Inhibits cell growth by regulating the Tor pathway upstream of the Tsc1-Tsc2 complex and downstream of Akt1. Acts as a cell death activator during head development.</text>
</comment>
<dbReference type="InParanoid" id="F6R579"/>
<dbReference type="PANTHER" id="PTHR12478">
    <property type="entry name" value="DNA-DAMAGE-INDUCIBLE TRANSCRIPT 4 PROTEIN DDIT4"/>
    <property type="match status" value="1"/>
</dbReference>
<reference evidence="6" key="2">
    <citation type="journal article" date="2008" name="Genome Biol.">
        <title>Improved genome assembly and evidence-based global gene model set for the chordate Ciona intestinalis: new insight into intron and operon populations.</title>
        <authorList>
            <person name="Satou Y."/>
            <person name="Mineta K."/>
            <person name="Ogasawara M."/>
            <person name="Sasakura Y."/>
            <person name="Shoguchi E."/>
            <person name="Ueno K."/>
            <person name="Yamada L."/>
            <person name="Matsumoto J."/>
            <person name="Wasserscheid J."/>
            <person name="Dewar K."/>
            <person name="Wiley G.B."/>
            <person name="Macmil S.L."/>
            <person name="Roe B.A."/>
            <person name="Zeller R.W."/>
            <person name="Hastings K.E."/>
            <person name="Lemaire P."/>
            <person name="Lindquist E."/>
            <person name="Endo T."/>
            <person name="Hotta K."/>
            <person name="Inaba K."/>
        </authorList>
    </citation>
    <scope>NUCLEOTIDE SEQUENCE [LARGE SCALE GENOMIC DNA]</scope>
    <source>
        <strain evidence="6">wild type</strain>
    </source>
</reference>
<dbReference type="Gene3D" id="3.90.470.40">
    <property type="entry name" value="RTP801-like"/>
    <property type="match status" value="1"/>
</dbReference>
<evidence type="ECO:0000256" key="3">
    <source>
        <dbReference type="ARBA" id="ARBA00022473"/>
    </source>
</evidence>
<keyword evidence="4" id="KW-0963">Cytoplasm</keyword>
<accession>F6R579</accession>
<dbReference type="GeneID" id="100186509"/>
<evidence type="ECO:0000256" key="1">
    <source>
        <dbReference type="ARBA" id="ARBA00004496"/>
    </source>
</evidence>
<reference evidence="7" key="1">
    <citation type="journal article" date="2002" name="Science">
        <title>The draft genome of Ciona intestinalis: insights into chordate and vertebrate origins.</title>
        <authorList>
            <person name="Dehal P."/>
            <person name="Satou Y."/>
            <person name="Campbell R.K."/>
            <person name="Chapman J."/>
            <person name="Degnan B."/>
            <person name="De Tomaso A."/>
            <person name="Davidson B."/>
            <person name="Di Gregorio A."/>
            <person name="Gelpke M."/>
            <person name="Goodstein D.M."/>
            <person name="Harafuji N."/>
            <person name="Hastings K.E."/>
            <person name="Ho I."/>
            <person name="Hotta K."/>
            <person name="Huang W."/>
            <person name="Kawashima T."/>
            <person name="Lemaire P."/>
            <person name="Martinez D."/>
            <person name="Meinertzhagen I.A."/>
            <person name="Necula S."/>
            <person name="Nonaka M."/>
            <person name="Putnam N."/>
            <person name="Rash S."/>
            <person name="Saiga H."/>
            <person name="Satake M."/>
            <person name="Terry A."/>
            <person name="Yamada L."/>
            <person name="Wang H.G."/>
            <person name="Awazu S."/>
            <person name="Azumi K."/>
            <person name="Boore J."/>
            <person name="Branno M."/>
            <person name="Chin-Bow S."/>
            <person name="DeSantis R."/>
            <person name="Doyle S."/>
            <person name="Francino P."/>
            <person name="Keys D.N."/>
            <person name="Haga S."/>
            <person name="Hayashi H."/>
            <person name="Hino K."/>
            <person name="Imai K.S."/>
            <person name="Inaba K."/>
            <person name="Kano S."/>
            <person name="Kobayashi K."/>
            <person name="Kobayashi M."/>
            <person name="Lee B.I."/>
            <person name="Makabe K.W."/>
            <person name="Manohar C."/>
            <person name="Matassi G."/>
            <person name="Medina M."/>
            <person name="Mochizuki Y."/>
            <person name="Mount S."/>
            <person name="Morishita T."/>
            <person name="Miura S."/>
            <person name="Nakayama A."/>
            <person name="Nishizaka S."/>
            <person name="Nomoto H."/>
            <person name="Ohta F."/>
            <person name="Oishi K."/>
            <person name="Rigoutsos I."/>
            <person name="Sano M."/>
            <person name="Sasaki A."/>
            <person name="Sasakura Y."/>
            <person name="Shoguchi E."/>
            <person name="Shin-i T."/>
            <person name="Spagnuolo A."/>
            <person name="Stainier D."/>
            <person name="Suzuki M.M."/>
            <person name="Tassy O."/>
            <person name="Takatori N."/>
            <person name="Tokuoka M."/>
            <person name="Yagi K."/>
            <person name="Yoshizaki F."/>
            <person name="Wada S."/>
            <person name="Zhang C."/>
            <person name="Hyatt P.D."/>
            <person name="Larimer F."/>
            <person name="Detter C."/>
            <person name="Doggett N."/>
            <person name="Glavina T."/>
            <person name="Hawkins T."/>
            <person name="Richardson P."/>
            <person name="Lucas S."/>
            <person name="Kohara Y."/>
            <person name="Levine M."/>
            <person name="Satoh N."/>
            <person name="Rokhsar D.S."/>
        </authorList>
    </citation>
    <scope>NUCLEOTIDE SEQUENCE [LARGE SCALE GENOMIC DNA]</scope>
</reference>
<dbReference type="OMA" id="GMRACRV"/>
<dbReference type="GO" id="GO:0006915">
    <property type="term" value="P:apoptotic process"/>
    <property type="evidence" value="ECO:0000318"/>
    <property type="project" value="GO_Central"/>
</dbReference>
<dbReference type="HOGENOM" id="CLU_1250289_0_0_1"/>
<gene>
    <name evidence="6" type="primary">LOC100186509</name>
</gene>
<reference evidence="6" key="4">
    <citation type="submission" date="2025-09" db="UniProtKB">
        <authorList>
            <consortium name="Ensembl"/>
        </authorList>
    </citation>
    <scope>IDENTIFICATION</scope>
</reference>
<reference evidence="6" key="3">
    <citation type="submission" date="2025-08" db="UniProtKB">
        <authorList>
            <consortium name="Ensembl"/>
        </authorList>
    </citation>
    <scope>IDENTIFICATION</scope>
</reference>
<keyword evidence="7" id="KW-1185">Reference proteome</keyword>
<dbReference type="GO" id="GO:0005737">
    <property type="term" value="C:cytoplasm"/>
    <property type="evidence" value="ECO:0007669"/>
    <property type="project" value="UniProtKB-SubCell"/>
</dbReference>
<dbReference type="GO" id="GO:0045926">
    <property type="term" value="P:negative regulation of growth"/>
    <property type="evidence" value="ECO:0007669"/>
    <property type="project" value="UniProtKB-ARBA"/>
</dbReference>
<dbReference type="InterPro" id="IPR038281">
    <property type="entry name" value="RTP801-like_C_sf"/>
</dbReference>
<dbReference type="GeneTree" id="ENSGT00530000063652"/>
<dbReference type="RefSeq" id="XP_002131675.1">
    <property type="nucleotide sequence ID" value="XM_002131639.3"/>
</dbReference>
<name>F6R579_CIOIN</name>
<evidence type="ECO:0000256" key="4">
    <source>
        <dbReference type="ARBA" id="ARBA00022490"/>
    </source>
</evidence>
<dbReference type="FunFam" id="3.90.470.40:FF:000003">
    <property type="entry name" value="Charybde, isoform E"/>
    <property type="match status" value="1"/>
</dbReference>
<dbReference type="GO" id="GO:0032006">
    <property type="term" value="P:regulation of TOR signaling"/>
    <property type="evidence" value="ECO:0000318"/>
    <property type="project" value="GO_Central"/>
</dbReference>
<keyword evidence="3" id="KW-0217">Developmental protein</keyword>
<evidence type="ECO:0000313" key="6">
    <source>
        <dbReference type="Ensembl" id="ENSCINP00000020075.3"/>
    </source>
</evidence>
<organism evidence="6 7">
    <name type="scientific">Ciona intestinalis</name>
    <name type="common">Transparent sea squirt</name>
    <name type="synonym">Ascidia intestinalis</name>
    <dbReference type="NCBI Taxonomy" id="7719"/>
    <lineage>
        <taxon>Eukaryota</taxon>
        <taxon>Metazoa</taxon>
        <taxon>Chordata</taxon>
        <taxon>Tunicata</taxon>
        <taxon>Ascidiacea</taxon>
        <taxon>Phlebobranchia</taxon>
        <taxon>Cionidae</taxon>
        <taxon>Ciona</taxon>
    </lineage>
</organism>
<dbReference type="Pfam" id="PF07809">
    <property type="entry name" value="RTP801_C"/>
    <property type="match status" value="1"/>
</dbReference>
<dbReference type="EMBL" id="EAAA01001269">
    <property type="status" value="NOT_ANNOTATED_CDS"/>
    <property type="molecule type" value="Genomic_DNA"/>
</dbReference>
<evidence type="ECO:0000256" key="5">
    <source>
        <dbReference type="ARBA" id="ARBA00059352"/>
    </source>
</evidence>
<dbReference type="Proteomes" id="UP000008144">
    <property type="component" value="Chromosome 14"/>
</dbReference>
<evidence type="ECO:0000313" key="7">
    <source>
        <dbReference type="Proteomes" id="UP000008144"/>
    </source>
</evidence>
<sequence>MRQPETRRKSQVFMDSILTALKLQESENENESSQVISELDESTTDDKWWEEEAALRETPLINALQIQLETLLRQSTVFSFSFNETLTREIAEEVSRTSRQETGGMRACRVFVRLISESNFSSKVSHTETSLDKVSVNVGCLDLSAGETVSTFELYVYLCPSQSPLNWIRSVISAISSKTAPKQQRCRAVRLQLDFVLMKRKLFRSQDSSVKVFRQLSFKS</sequence>
<protein>
    <submittedName>
        <fullName evidence="6">Uncharacterized LOC100186509</fullName>
    </submittedName>
</protein>
<comment type="subcellular location">
    <subcellularLocation>
        <location evidence="1">Cytoplasm</location>
    </subcellularLocation>
</comment>
<accession>A0A1W2WMF9</accession>
<dbReference type="Ensembl" id="ENSCINT00000020075.3">
    <property type="protein sequence ID" value="ENSCINP00000020075.3"/>
    <property type="gene ID" value="ENSCING00000009955.3"/>
</dbReference>